<reference evidence="2" key="1">
    <citation type="submission" date="2021-08" db="EMBL/GenBank/DDBJ databases">
        <title>WGS assembly of Ceratopteris richardii.</title>
        <authorList>
            <person name="Marchant D.B."/>
            <person name="Chen G."/>
            <person name="Jenkins J."/>
            <person name="Shu S."/>
            <person name="Leebens-Mack J."/>
            <person name="Grimwood J."/>
            <person name="Schmutz J."/>
            <person name="Soltis P."/>
            <person name="Soltis D."/>
            <person name="Chen Z.-H."/>
        </authorList>
    </citation>
    <scope>NUCLEOTIDE SEQUENCE</scope>
    <source>
        <strain evidence="2">Whitten #5841</strain>
        <tissue evidence="2">Leaf</tissue>
    </source>
</reference>
<dbReference type="PANTHER" id="PTHR12741">
    <property type="entry name" value="LYST-INTERACTING PROTEIN LIP5 DOPAMINE RESPONSIVE PROTEIN DRG-1"/>
    <property type="match status" value="1"/>
</dbReference>
<dbReference type="GO" id="GO:0003843">
    <property type="term" value="F:1,3-beta-D-glucan synthase activity"/>
    <property type="evidence" value="ECO:0007669"/>
    <property type="project" value="InterPro"/>
</dbReference>
<dbReference type="EMBL" id="CM035423">
    <property type="protein sequence ID" value="KAH7366337.1"/>
    <property type="molecule type" value="Genomic_DNA"/>
</dbReference>
<dbReference type="GO" id="GO:0005886">
    <property type="term" value="C:plasma membrane"/>
    <property type="evidence" value="ECO:0007669"/>
    <property type="project" value="TreeGrafter"/>
</dbReference>
<feature type="domain" description="Glycosyl transferase 48" evidence="1">
    <location>
        <begin position="5"/>
        <end position="98"/>
    </location>
</feature>
<dbReference type="InterPro" id="IPR003440">
    <property type="entry name" value="Glyco_trans_48_dom"/>
</dbReference>
<dbReference type="AlphaFoldDB" id="A0A8T2ST42"/>
<evidence type="ECO:0000259" key="1">
    <source>
        <dbReference type="Pfam" id="PF02364"/>
    </source>
</evidence>
<accession>A0A8T2ST42</accession>
<gene>
    <name evidence="2" type="ORF">KP509_18G073500</name>
</gene>
<dbReference type="GO" id="GO:0006075">
    <property type="term" value="P:(1-&gt;3)-beta-D-glucan biosynthetic process"/>
    <property type="evidence" value="ECO:0007669"/>
    <property type="project" value="InterPro"/>
</dbReference>
<dbReference type="OMA" id="SAGFMSY"/>
<protein>
    <recommendedName>
        <fullName evidence="1">Glycosyl transferase 48 domain-containing protein</fullName>
    </recommendedName>
</protein>
<keyword evidence="3" id="KW-1185">Reference proteome</keyword>
<dbReference type="Pfam" id="PF02364">
    <property type="entry name" value="Glucan_synthase"/>
    <property type="match status" value="1"/>
</dbReference>
<proteinExistence type="predicted"/>
<name>A0A8T2ST42_CERRI</name>
<organism evidence="2 3">
    <name type="scientific">Ceratopteris richardii</name>
    <name type="common">Triangle waterfern</name>
    <dbReference type="NCBI Taxonomy" id="49495"/>
    <lineage>
        <taxon>Eukaryota</taxon>
        <taxon>Viridiplantae</taxon>
        <taxon>Streptophyta</taxon>
        <taxon>Embryophyta</taxon>
        <taxon>Tracheophyta</taxon>
        <taxon>Polypodiopsida</taxon>
        <taxon>Polypodiidae</taxon>
        <taxon>Polypodiales</taxon>
        <taxon>Pteridineae</taxon>
        <taxon>Pteridaceae</taxon>
        <taxon>Parkerioideae</taxon>
        <taxon>Ceratopteris</taxon>
    </lineage>
</organism>
<dbReference type="OrthoDB" id="1432960at2759"/>
<dbReference type="Proteomes" id="UP000825935">
    <property type="component" value="Chromosome 18"/>
</dbReference>
<comment type="caution">
    <text evidence="2">The sequence shown here is derived from an EMBL/GenBank/DDBJ whole genome shotgun (WGS) entry which is preliminary data.</text>
</comment>
<evidence type="ECO:0000313" key="3">
    <source>
        <dbReference type="Proteomes" id="UP000825935"/>
    </source>
</evidence>
<evidence type="ECO:0000313" key="2">
    <source>
        <dbReference type="EMBL" id="KAH7366337.1"/>
    </source>
</evidence>
<sequence length="98" mass="11022">MKAENNGDSERVIYKIKLPSKPILGEGKAENQNHAIIFTRREALQAIDMNQDYYLEEALKMRNLLQEFIVKESVGSPSILGLCEHIFTGSVSSFAGFM</sequence>
<dbReference type="PANTHER" id="PTHR12741:SF48">
    <property type="entry name" value="1,3-BETA-GLUCAN SYNTHASE COMPONENT FKS1-RELATED"/>
    <property type="match status" value="1"/>
</dbReference>
<dbReference type="GO" id="GO:0000148">
    <property type="term" value="C:1,3-beta-D-glucan synthase complex"/>
    <property type="evidence" value="ECO:0007669"/>
    <property type="project" value="InterPro"/>
</dbReference>